<feature type="transmembrane region" description="Helical" evidence="5">
    <location>
        <begin position="299"/>
        <end position="318"/>
    </location>
</feature>
<feature type="transmembrane region" description="Helical" evidence="5">
    <location>
        <begin position="266"/>
        <end position="287"/>
    </location>
</feature>
<evidence type="ECO:0000256" key="4">
    <source>
        <dbReference type="ARBA" id="ARBA00023136"/>
    </source>
</evidence>
<sequence>MAASAKIASFFLLFAMTFTFGLMPYVMVRFLNRTRFSKQRIEYVISMLNCLSGGVFFGTAILHLLPEAMEQVTEHIESDYPVTSALVGAGFLLVLSVEHIVGSYHGGVGFHGRSHNHQEHGQPFQRLHDEQVANSLSKSEDIPATRVSYVKTNATEEAHSSSSNNNGMSQAERAFDSNNAENGVKLKVEETKSTGTYDEENLSKLRTIILVLALSLHMLFEGLAVGLQETNQDVWELVGILTLHKCLVAFSAGLQLEEALHSFMKLLISMIGFSLVAPIGVGIGFIVTEYGGDGQAQGIASGVLQSLATGTFFYVTFFEILQKELANTYNLLKVFFTVIGFLVVIGVQFMPDKD</sequence>
<name>A0AA88XM50_PINIB</name>
<feature type="transmembrane region" description="Helical" evidence="5">
    <location>
        <begin position="43"/>
        <end position="65"/>
    </location>
</feature>
<dbReference type="Pfam" id="PF02535">
    <property type="entry name" value="Zip"/>
    <property type="match status" value="1"/>
</dbReference>
<reference evidence="6" key="1">
    <citation type="submission" date="2019-08" db="EMBL/GenBank/DDBJ databases">
        <title>The improved chromosome-level genome for the pearl oyster Pinctada fucata martensii using PacBio sequencing and Hi-C.</title>
        <authorList>
            <person name="Zheng Z."/>
        </authorList>
    </citation>
    <scope>NUCLEOTIDE SEQUENCE</scope>
    <source>
        <strain evidence="6">ZZ-2019</strain>
        <tissue evidence="6">Adductor muscle</tissue>
    </source>
</reference>
<dbReference type="EMBL" id="VSWD01000013">
    <property type="protein sequence ID" value="KAK3083687.1"/>
    <property type="molecule type" value="Genomic_DNA"/>
</dbReference>
<keyword evidence="3 5" id="KW-1133">Transmembrane helix</keyword>
<dbReference type="PANTHER" id="PTHR11040:SF140">
    <property type="entry name" value="ZRT (ZRT), IRT- (IRT-) LIKE PROTEIN TRANSPORTER"/>
    <property type="match status" value="1"/>
</dbReference>
<keyword evidence="4 5" id="KW-0472">Membrane</keyword>
<dbReference type="GO" id="GO:0005886">
    <property type="term" value="C:plasma membrane"/>
    <property type="evidence" value="ECO:0007669"/>
    <property type="project" value="TreeGrafter"/>
</dbReference>
<gene>
    <name evidence="6" type="ORF">FSP39_001476</name>
</gene>
<evidence type="ECO:0000256" key="5">
    <source>
        <dbReference type="SAM" id="Phobius"/>
    </source>
</evidence>
<feature type="transmembrane region" description="Helical" evidence="5">
    <location>
        <begin position="330"/>
        <end position="350"/>
    </location>
</feature>
<feature type="transmembrane region" description="Helical" evidence="5">
    <location>
        <begin position="6"/>
        <end position="31"/>
    </location>
</feature>
<evidence type="ECO:0000256" key="1">
    <source>
        <dbReference type="ARBA" id="ARBA00004141"/>
    </source>
</evidence>
<feature type="transmembrane region" description="Helical" evidence="5">
    <location>
        <begin position="208"/>
        <end position="228"/>
    </location>
</feature>
<feature type="transmembrane region" description="Helical" evidence="5">
    <location>
        <begin position="85"/>
        <end position="104"/>
    </location>
</feature>
<dbReference type="AlphaFoldDB" id="A0AA88XM50"/>
<protein>
    <submittedName>
        <fullName evidence="6">Uncharacterized protein</fullName>
    </submittedName>
</protein>
<dbReference type="InterPro" id="IPR003689">
    <property type="entry name" value="ZIP"/>
</dbReference>
<accession>A0AA88XM50</accession>
<comment type="subcellular location">
    <subcellularLocation>
        <location evidence="1">Membrane</location>
        <topology evidence="1">Multi-pass membrane protein</topology>
    </subcellularLocation>
</comment>
<feature type="transmembrane region" description="Helical" evidence="5">
    <location>
        <begin position="234"/>
        <end position="254"/>
    </location>
</feature>
<evidence type="ECO:0000256" key="3">
    <source>
        <dbReference type="ARBA" id="ARBA00022989"/>
    </source>
</evidence>
<evidence type="ECO:0000313" key="7">
    <source>
        <dbReference type="Proteomes" id="UP001186944"/>
    </source>
</evidence>
<evidence type="ECO:0000313" key="6">
    <source>
        <dbReference type="EMBL" id="KAK3083687.1"/>
    </source>
</evidence>
<proteinExistence type="predicted"/>
<dbReference type="PANTHER" id="PTHR11040">
    <property type="entry name" value="ZINC/IRON TRANSPORTER"/>
    <property type="match status" value="1"/>
</dbReference>
<dbReference type="Proteomes" id="UP001186944">
    <property type="component" value="Unassembled WGS sequence"/>
</dbReference>
<evidence type="ECO:0000256" key="2">
    <source>
        <dbReference type="ARBA" id="ARBA00022692"/>
    </source>
</evidence>
<keyword evidence="2 5" id="KW-0812">Transmembrane</keyword>
<comment type="caution">
    <text evidence="6">The sequence shown here is derived from an EMBL/GenBank/DDBJ whole genome shotgun (WGS) entry which is preliminary data.</text>
</comment>
<keyword evidence="7" id="KW-1185">Reference proteome</keyword>
<organism evidence="6 7">
    <name type="scientific">Pinctada imbricata</name>
    <name type="common">Atlantic pearl-oyster</name>
    <name type="synonym">Pinctada martensii</name>
    <dbReference type="NCBI Taxonomy" id="66713"/>
    <lineage>
        <taxon>Eukaryota</taxon>
        <taxon>Metazoa</taxon>
        <taxon>Spiralia</taxon>
        <taxon>Lophotrochozoa</taxon>
        <taxon>Mollusca</taxon>
        <taxon>Bivalvia</taxon>
        <taxon>Autobranchia</taxon>
        <taxon>Pteriomorphia</taxon>
        <taxon>Pterioida</taxon>
        <taxon>Pterioidea</taxon>
        <taxon>Pteriidae</taxon>
        <taxon>Pinctada</taxon>
    </lineage>
</organism>
<dbReference type="GO" id="GO:0005385">
    <property type="term" value="F:zinc ion transmembrane transporter activity"/>
    <property type="evidence" value="ECO:0007669"/>
    <property type="project" value="TreeGrafter"/>
</dbReference>